<dbReference type="GeneID" id="25795576"/>
<dbReference type="VEuPathDB" id="FungiDB:TRIVIDRAFT_56023"/>
<organism evidence="1 2">
    <name type="scientific">Hypocrea virens (strain Gv29-8 / FGSC 10586)</name>
    <name type="common">Gliocladium virens</name>
    <name type="synonym">Trichoderma virens</name>
    <dbReference type="NCBI Taxonomy" id="413071"/>
    <lineage>
        <taxon>Eukaryota</taxon>
        <taxon>Fungi</taxon>
        <taxon>Dikarya</taxon>
        <taxon>Ascomycota</taxon>
        <taxon>Pezizomycotina</taxon>
        <taxon>Sordariomycetes</taxon>
        <taxon>Hypocreomycetidae</taxon>
        <taxon>Hypocreales</taxon>
        <taxon>Hypocreaceae</taxon>
        <taxon>Trichoderma</taxon>
    </lineage>
</organism>
<sequence length="517" mass="58787">MDDEARMSWLSGRPQRVLNLRPPPGFSGNMEYYAQWSVMDDQIMLALPAKEHATCPSLIYLADINASLSRDDNVVELKQVTELPFLASRVRLLSNRAGFITAEFRESENKLILRTHDWVGSINKEEIISADGIDGEIAVHGSSVALCVRDGPESPFGNCLGKSNEIAIWDIESGNATKIKIPQDERGPQCHRGNLQFATPSHIALGGHICPSHDKPYAVLRSIPITPSERNKGRYFHQHENFEYGHNHDAIAIPGSSAHNDVVVHHHQRGNRFTAADVGLLTGEIPVTYNNVQSEAQPTPWYFTDRDLFKDFFHVFSDKVNARTLTGSIFDRLPSLVGNRLLVREDIEEYEHDEDNYHGYKASHSSFGTFQVLYLYDFDQGRCKALRQLSPQSERQDLETRLKERNPDANVTVTSRMFYTSIEEEDDREKDTSPEWEAHIRERWEIRWAREKGEAKFPTLEFDDPPEGRDDPRMLFTRSMICLPKIRDGEALAMTTSAIIELPAPNADGYVHYFGTE</sequence>
<dbReference type="EMBL" id="ABDF02000005">
    <property type="protein sequence ID" value="EHK23439.1"/>
    <property type="molecule type" value="Genomic_DNA"/>
</dbReference>
<dbReference type="OMA" id="QWSVMDD"/>
<dbReference type="OrthoDB" id="2885612at2759"/>
<evidence type="ECO:0000313" key="1">
    <source>
        <dbReference type="EMBL" id="EHK23439.1"/>
    </source>
</evidence>
<comment type="caution">
    <text evidence="1">The sequence shown here is derived from an EMBL/GenBank/DDBJ whole genome shotgun (WGS) entry which is preliminary data.</text>
</comment>
<dbReference type="eggNOG" id="ENOG502RG8R">
    <property type="taxonomic scope" value="Eukaryota"/>
</dbReference>
<accession>G9MNI3</accession>
<evidence type="ECO:0000313" key="2">
    <source>
        <dbReference type="Proteomes" id="UP000007115"/>
    </source>
</evidence>
<dbReference type="InParanoid" id="G9MNI3"/>
<keyword evidence="2" id="KW-1185">Reference proteome</keyword>
<gene>
    <name evidence="1" type="ORF">TRIVIDRAFT_56023</name>
</gene>
<reference evidence="1 2" key="1">
    <citation type="journal article" date="2011" name="Genome Biol.">
        <title>Comparative genome sequence analysis underscores mycoparasitism as the ancestral life style of Trichoderma.</title>
        <authorList>
            <person name="Kubicek C.P."/>
            <person name="Herrera-Estrella A."/>
            <person name="Seidl-Seiboth V."/>
            <person name="Martinez D.A."/>
            <person name="Druzhinina I.S."/>
            <person name="Thon M."/>
            <person name="Zeilinger S."/>
            <person name="Casas-Flores S."/>
            <person name="Horwitz B.A."/>
            <person name="Mukherjee P.K."/>
            <person name="Mukherjee M."/>
            <person name="Kredics L."/>
            <person name="Alcaraz L.D."/>
            <person name="Aerts A."/>
            <person name="Antal Z."/>
            <person name="Atanasova L."/>
            <person name="Cervantes-Badillo M.G."/>
            <person name="Challacombe J."/>
            <person name="Chertkov O."/>
            <person name="McCluskey K."/>
            <person name="Coulpier F."/>
            <person name="Deshpande N."/>
            <person name="von Doehren H."/>
            <person name="Ebbole D.J."/>
            <person name="Esquivel-Naranjo E.U."/>
            <person name="Fekete E."/>
            <person name="Flipphi M."/>
            <person name="Glaser F."/>
            <person name="Gomez-Rodriguez E.Y."/>
            <person name="Gruber S."/>
            <person name="Han C."/>
            <person name="Henrissat B."/>
            <person name="Hermosa R."/>
            <person name="Hernandez-Onate M."/>
            <person name="Karaffa L."/>
            <person name="Kosti I."/>
            <person name="Le Crom S."/>
            <person name="Lindquist E."/>
            <person name="Lucas S."/>
            <person name="Luebeck M."/>
            <person name="Luebeck P.S."/>
            <person name="Margeot A."/>
            <person name="Metz B."/>
            <person name="Misra M."/>
            <person name="Nevalainen H."/>
            <person name="Omann M."/>
            <person name="Packer N."/>
            <person name="Perrone G."/>
            <person name="Uresti-Rivera E.E."/>
            <person name="Salamov A."/>
            <person name="Schmoll M."/>
            <person name="Seiboth B."/>
            <person name="Shapiro H."/>
            <person name="Sukno S."/>
            <person name="Tamayo-Ramos J.A."/>
            <person name="Tisch D."/>
            <person name="Wiest A."/>
            <person name="Wilkinson H.H."/>
            <person name="Zhang M."/>
            <person name="Coutinho P.M."/>
            <person name="Kenerley C.M."/>
            <person name="Monte E."/>
            <person name="Baker S.E."/>
            <person name="Grigoriev I.V."/>
        </authorList>
    </citation>
    <scope>NUCLEOTIDE SEQUENCE [LARGE SCALE GENOMIC DNA]</scope>
    <source>
        <strain evidence="2">Gv29-8 / FGSC 10586</strain>
    </source>
</reference>
<proteinExistence type="predicted"/>
<dbReference type="Proteomes" id="UP000007115">
    <property type="component" value="Unassembled WGS sequence"/>
</dbReference>
<dbReference type="AlphaFoldDB" id="G9MNI3"/>
<dbReference type="HOGENOM" id="CLU_485759_0_0_1"/>
<name>G9MNI3_HYPVG</name>
<dbReference type="RefSeq" id="XP_013957665.1">
    <property type="nucleotide sequence ID" value="XM_014102190.1"/>
</dbReference>
<protein>
    <submittedName>
        <fullName evidence="1">Uncharacterized protein</fullName>
    </submittedName>
</protein>